<dbReference type="GO" id="GO:0045490">
    <property type="term" value="P:pectin catabolic process"/>
    <property type="evidence" value="ECO:0007669"/>
    <property type="project" value="UniProtKB-UniRule"/>
</dbReference>
<comment type="function">
    <text evidence="10">Acts in the modification of cell walls via demethylesterification of cell wall pectin.</text>
</comment>
<evidence type="ECO:0000256" key="7">
    <source>
        <dbReference type="ARBA" id="ARBA00023157"/>
    </source>
</evidence>
<evidence type="ECO:0000256" key="1">
    <source>
        <dbReference type="ARBA" id="ARBA00005184"/>
    </source>
</evidence>
<accession>A0A811PNF9</accession>
<dbReference type="EMBL" id="CAJGYO010000007">
    <property type="protein sequence ID" value="CAD6245314.1"/>
    <property type="molecule type" value="Genomic_DNA"/>
</dbReference>
<keyword evidence="14" id="KW-0812">Transmembrane</keyword>
<evidence type="ECO:0000256" key="3">
    <source>
        <dbReference type="ARBA" id="ARBA00007786"/>
    </source>
</evidence>
<feature type="region of interest" description="Disordered" evidence="13">
    <location>
        <begin position="286"/>
        <end position="306"/>
    </location>
</feature>
<dbReference type="PROSITE" id="PS00503">
    <property type="entry name" value="PECTINESTERASE_2"/>
    <property type="match status" value="1"/>
</dbReference>
<proteinExistence type="inferred from homology"/>
<dbReference type="InterPro" id="IPR033131">
    <property type="entry name" value="Pectinesterase_Asp_AS"/>
</dbReference>
<evidence type="ECO:0000256" key="14">
    <source>
        <dbReference type="SAM" id="Phobius"/>
    </source>
</evidence>
<evidence type="ECO:0000256" key="9">
    <source>
        <dbReference type="ARBA" id="ARBA00047928"/>
    </source>
</evidence>
<evidence type="ECO:0000256" key="11">
    <source>
        <dbReference type="PROSITE-ProRule" id="PRU10040"/>
    </source>
</evidence>
<dbReference type="InterPro" id="IPR000070">
    <property type="entry name" value="Pectinesterase_cat"/>
</dbReference>
<comment type="caution">
    <text evidence="16">The sequence shown here is derived from an EMBL/GenBank/DDBJ whole genome shotgun (WGS) entry which is preliminary data.</text>
</comment>
<feature type="domain" description="Pectinesterase inhibitor" evidence="15">
    <location>
        <begin position="78"/>
        <end position="228"/>
    </location>
</feature>
<dbReference type="AlphaFoldDB" id="A0A811PNF9"/>
<evidence type="ECO:0000256" key="2">
    <source>
        <dbReference type="ARBA" id="ARBA00006027"/>
    </source>
</evidence>
<evidence type="ECO:0000256" key="6">
    <source>
        <dbReference type="ARBA" id="ARBA00023085"/>
    </source>
</evidence>
<keyword evidence="8" id="KW-0325">Glycoprotein</keyword>
<comment type="catalytic activity">
    <reaction evidence="9 12">
        <text>[(1-&gt;4)-alpha-D-galacturonosyl methyl ester](n) + n H2O = [(1-&gt;4)-alpha-D-galacturonosyl](n) + n methanol + n H(+)</text>
        <dbReference type="Rhea" id="RHEA:22380"/>
        <dbReference type="Rhea" id="RHEA-COMP:14570"/>
        <dbReference type="Rhea" id="RHEA-COMP:14573"/>
        <dbReference type="ChEBI" id="CHEBI:15377"/>
        <dbReference type="ChEBI" id="CHEBI:15378"/>
        <dbReference type="ChEBI" id="CHEBI:17790"/>
        <dbReference type="ChEBI" id="CHEBI:140522"/>
        <dbReference type="ChEBI" id="CHEBI:140523"/>
        <dbReference type="EC" id="3.1.1.11"/>
    </reaction>
</comment>
<keyword evidence="14" id="KW-1133">Transmembrane helix</keyword>
<dbReference type="SUPFAM" id="SSF101148">
    <property type="entry name" value="Plant invertase/pectin methylesterase inhibitor"/>
    <property type="match status" value="1"/>
</dbReference>
<reference evidence="16" key="1">
    <citation type="submission" date="2020-10" db="EMBL/GenBank/DDBJ databases">
        <authorList>
            <person name="Han B."/>
            <person name="Lu T."/>
            <person name="Zhao Q."/>
            <person name="Huang X."/>
            <person name="Zhao Y."/>
        </authorList>
    </citation>
    <scope>NUCLEOTIDE SEQUENCE</scope>
</reference>
<sequence length="702" mass="76694">MSTAFSDFGPLTERRRVERQRQQRRRVMLAAGAASVVLILIVMGGAAVAYNASTQDDSSSSSPSPSGGGSGSGSNLISASKSVKMICAQTDYRDACEKSLSKAAANASASSPKDIVRAAVAVIGDALGNAFNRSEVIKSNDPRVKAAVADCKEIYQNAKDDLGRTLHGIDVGGMDGVTKHSYELRVLLSAVIAHMETCIDGFPDGDLKKQMTDTMESGKELTSNALAIIEKASSVLVALHIPGFTHRRLLGNNEEENMENQLKVNHSDTFRGRDAAAPAADRRLLSIDEEENMENEPKVKHSGTFLGKLKDDATAADNRRLLSVDEEGNMENEPKVKHSGTFLGEGNDDVPAADGRRLLSIEEDTPQWVNGPERRLLKGNFQGKLKSNVVVAKDGSGKFKTINDALNAMPKQYTGRYLIYVKQGVYEEYVTITRAMENVTMYGDGAMKTVITGSKNFADGLTTYKTATFNAQGDGFIAIALGFRNTAGAAKHQAVALLVQSDRSIFLNCRMDAYQDTLYAHSKAQFYRNCVISGTIDFVFGDAAAVFQNCVLLLRRPMDNQQNIATAQGRADGRESTGFVFQYCRFTAEAGLRDASRPPIRSYLARPWREFSRTLIMECDIPAFIDKAGYLPWNGDFGLKTLWYAEYANRGPGADTAGRVAWPGYKKVISKEEADKFTVQNFLHAEPWLKPTGTPVKYGFWA</sequence>
<organism evidence="16 17">
    <name type="scientific">Miscanthus lutarioriparius</name>
    <dbReference type="NCBI Taxonomy" id="422564"/>
    <lineage>
        <taxon>Eukaryota</taxon>
        <taxon>Viridiplantae</taxon>
        <taxon>Streptophyta</taxon>
        <taxon>Embryophyta</taxon>
        <taxon>Tracheophyta</taxon>
        <taxon>Spermatophyta</taxon>
        <taxon>Magnoliopsida</taxon>
        <taxon>Liliopsida</taxon>
        <taxon>Poales</taxon>
        <taxon>Poaceae</taxon>
        <taxon>PACMAD clade</taxon>
        <taxon>Panicoideae</taxon>
        <taxon>Andropogonodae</taxon>
        <taxon>Andropogoneae</taxon>
        <taxon>Saccharinae</taxon>
        <taxon>Miscanthus</taxon>
    </lineage>
</organism>
<dbReference type="SUPFAM" id="SSF51126">
    <property type="entry name" value="Pectin lyase-like"/>
    <property type="match status" value="1"/>
</dbReference>
<comment type="similarity">
    <text evidence="2">In the N-terminal section; belongs to the PMEI family.</text>
</comment>
<dbReference type="FunFam" id="1.20.140.40:FF:000001">
    <property type="entry name" value="Pectinesterase"/>
    <property type="match status" value="1"/>
</dbReference>
<dbReference type="FunFam" id="2.160.20.10:FF:000001">
    <property type="entry name" value="Pectinesterase"/>
    <property type="match status" value="1"/>
</dbReference>
<feature type="region of interest" description="Disordered" evidence="13">
    <location>
        <begin position="53"/>
        <end position="75"/>
    </location>
</feature>
<dbReference type="NCBIfam" id="TIGR01614">
    <property type="entry name" value="PME_inhib"/>
    <property type="match status" value="1"/>
</dbReference>
<dbReference type="UniPathway" id="UPA00545">
    <property type="reaction ID" value="UER00823"/>
</dbReference>
<keyword evidence="17" id="KW-1185">Reference proteome</keyword>
<dbReference type="Pfam" id="PF01095">
    <property type="entry name" value="Pectinesterase"/>
    <property type="match status" value="1"/>
</dbReference>
<dbReference type="InterPro" id="IPR035513">
    <property type="entry name" value="Invertase/methylesterase_inhib"/>
</dbReference>
<name>A0A811PNF9_9POAL</name>
<evidence type="ECO:0000256" key="13">
    <source>
        <dbReference type="SAM" id="MobiDB-lite"/>
    </source>
</evidence>
<dbReference type="EC" id="3.1.1.11" evidence="4 12"/>
<keyword evidence="14" id="KW-0472">Membrane</keyword>
<gene>
    <name evidence="16" type="ORF">NCGR_LOCUS29676</name>
</gene>
<dbReference type="GO" id="GO:0042545">
    <property type="term" value="P:cell wall modification"/>
    <property type="evidence" value="ECO:0007669"/>
    <property type="project" value="UniProtKB-UniRule"/>
</dbReference>
<dbReference type="OrthoDB" id="2019149at2759"/>
<comment type="similarity">
    <text evidence="3">In the C-terminal section; belongs to the pectinesterase family.</text>
</comment>
<dbReference type="InterPro" id="IPR011050">
    <property type="entry name" value="Pectin_lyase_fold/virulence"/>
</dbReference>
<evidence type="ECO:0000256" key="8">
    <source>
        <dbReference type="ARBA" id="ARBA00023180"/>
    </source>
</evidence>
<evidence type="ECO:0000256" key="10">
    <source>
        <dbReference type="ARBA" id="ARBA00057335"/>
    </source>
</evidence>
<keyword evidence="7" id="KW-1015">Disulfide bond</keyword>
<dbReference type="Gene3D" id="2.160.20.10">
    <property type="entry name" value="Single-stranded right-handed beta-helix, Pectin lyase-like"/>
    <property type="match status" value="1"/>
</dbReference>
<evidence type="ECO:0000256" key="12">
    <source>
        <dbReference type="RuleBase" id="RU000589"/>
    </source>
</evidence>
<evidence type="ECO:0000256" key="5">
    <source>
        <dbReference type="ARBA" id="ARBA00022801"/>
    </source>
</evidence>
<comment type="pathway">
    <text evidence="1 12">Glycan metabolism; pectin degradation; 2-dehydro-3-deoxy-D-gluconate from pectin: step 1/5.</text>
</comment>
<evidence type="ECO:0000313" key="16">
    <source>
        <dbReference type="EMBL" id="CAD6245314.1"/>
    </source>
</evidence>
<dbReference type="GO" id="GO:0004857">
    <property type="term" value="F:enzyme inhibitor activity"/>
    <property type="evidence" value="ECO:0007669"/>
    <property type="project" value="InterPro"/>
</dbReference>
<dbReference type="InterPro" id="IPR006501">
    <property type="entry name" value="Pectinesterase_inhib_dom"/>
</dbReference>
<dbReference type="Gene3D" id="1.20.140.40">
    <property type="entry name" value="Invertase/pectin methylesterase inhibitor family protein"/>
    <property type="match status" value="1"/>
</dbReference>
<dbReference type="SMART" id="SM00856">
    <property type="entry name" value="PMEI"/>
    <property type="match status" value="1"/>
</dbReference>
<dbReference type="Proteomes" id="UP000604825">
    <property type="component" value="Unassembled WGS sequence"/>
</dbReference>
<keyword evidence="6 12" id="KW-0063">Aspartyl esterase</keyword>
<dbReference type="CDD" id="cd15798">
    <property type="entry name" value="PMEI-like_3"/>
    <property type="match status" value="1"/>
</dbReference>
<dbReference type="PANTHER" id="PTHR31707">
    <property type="entry name" value="PECTINESTERASE"/>
    <property type="match status" value="1"/>
</dbReference>
<protein>
    <recommendedName>
        <fullName evidence="4 12">Pectinesterase</fullName>
        <ecNumber evidence="4 12">3.1.1.11</ecNumber>
    </recommendedName>
</protein>
<keyword evidence="5 12" id="KW-0378">Hydrolase</keyword>
<evidence type="ECO:0000313" key="17">
    <source>
        <dbReference type="Proteomes" id="UP000604825"/>
    </source>
</evidence>
<dbReference type="GO" id="GO:0030599">
    <property type="term" value="F:pectinesterase activity"/>
    <property type="evidence" value="ECO:0007669"/>
    <property type="project" value="UniProtKB-UniRule"/>
</dbReference>
<dbReference type="Pfam" id="PF04043">
    <property type="entry name" value="PMEI"/>
    <property type="match status" value="1"/>
</dbReference>
<feature type="transmembrane region" description="Helical" evidence="14">
    <location>
        <begin position="27"/>
        <end position="50"/>
    </location>
</feature>
<evidence type="ECO:0000259" key="15">
    <source>
        <dbReference type="SMART" id="SM00856"/>
    </source>
</evidence>
<dbReference type="InterPro" id="IPR012334">
    <property type="entry name" value="Pectin_lyas_fold"/>
</dbReference>
<feature type="active site" evidence="11">
    <location>
        <position position="537"/>
    </location>
</feature>
<evidence type="ECO:0000256" key="4">
    <source>
        <dbReference type="ARBA" id="ARBA00013229"/>
    </source>
</evidence>